<accession>A0ACC0FID5</accession>
<comment type="caution">
    <text evidence="1">The sequence shown here is derived from an EMBL/GenBank/DDBJ whole genome shotgun (WGS) entry which is preliminary data.</text>
</comment>
<dbReference type="Proteomes" id="UP001060215">
    <property type="component" value="Chromosome 14"/>
</dbReference>
<name>A0ACC0FID5_9ERIC</name>
<gene>
    <name evidence="1" type="ORF">LOK49_LG13G02882</name>
</gene>
<proteinExistence type="predicted"/>
<sequence length="421" mass="46391">MPRRSSLFHVQSERNGERERREMENSGEQFDVIVVGGGVMGSSTAYQIAKRGFKALLLEQFDFLHHRGSSHGESRTIRATYPEPYYSSMVMDSLKLWEETQSEIGYKVYFKTSQFDMGPSDNKSLRAVIANCESNSIPHRVLDANQVVDEFSGRISIPENWVGVVSEVGGVIKPTKAVSMFQTLAIKHGAVLRDNKEVENIERDGLRGGILVSAKNGEKFWGKKCVITVGAWMKKLVKRIAGIEVPIQPLETSVLYWRIKAGHEDDFTISGGFPTFASYGEPYIYGTPMLEFPGLIKIPVHGGQPCDPEERRWEPTAPAVMEMVKEWIEGRFGGAVEAAAPVVAQSCMYSMTADEDFVVDFVGGEMGKEVVVGGGFSGHGFKMAPAVGRILAEMALSGEAGEGVDIKHFGLRRFLGNPKVP</sequence>
<organism evidence="1 2">
    <name type="scientific">Camellia lanceoleosa</name>
    <dbReference type="NCBI Taxonomy" id="1840588"/>
    <lineage>
        <taxon>Eukaryota</taxon>
        <taxon>Viridiplantae</taxon>
        <taxon>Streptophyta</taxon>
        <taxon>Embryophyta</taxon>
        <taxon>Tracheophyta</taxon>
        <taxon>Spermatophyta</taxon>
        <taxon>Magnoliopsida</taxon>
        <taxon>eudicotyledons</taxon>
        <taxon>Gunneridae</taxon>
        <taxon>Pentapetalae</taxon>
        <taxon>asterids</taxon>
        <taxon>Ericales</taxon>
        <taxon>Theaceae</taxon>
        <taxon>Camellia</taxon>
    </lineage>
</organism>
<evidence type="ECO:0000313" key="1">
    <source>
        <dbReference type="EMBL" id="KAI7987186.1"/>
    </source>
</evidence>
<evidence type="ECO:0000313" key="2">
    <source>
        <dbReference type="Proteomes" id="UP001060215"/>
    </source>
</evidence>
<reference evidence="1 2" key="1">
    <citation type="journal article" date="2022" name="Plant J.">
        <title>Chromosome-level genome of Camellia lanceoleosa provides a valuable resource for understanding genome evolution and self-incompatibility.</title>
        <authorList>
            <person name="Gong W."/>
            <person name="Xiao S."/>
            <person name="Wang L."/>
            <person name="Liao Z."/>
            <person name="Chang Y."/>
            <person name="Mo W."/>
            <person name="Hu G."/>
            <person name="Li W."/>
            <person name="Zhao G."/>
            <person name="Zhu H."/>
            <person name="Hu X."/>
            <person name="Ji K."/>
            <person name="Xiang X."/>
            <person name="Song Q."/>
            <person name="Yuan D."/>
            <person name="Jin S."/>
            <person name="Zhang L."/>
        </authorList>
    </citation>
    <scope>NUCLEOTIDE SEQUENCE [LARGE SCALE GENOMIC DNA]</scope>
    <source>
        <strain evidence="1">SQ_2022a</strain>
    </source>
</reference>
<dbReference type="EMBL" id="CM045771">
    <property type="protein sequence ID" value="KAI7987186.1"/>
    <property type="molecule type" value="Genomic_DNA"/>
</dbReference>
<keyword evidence="2" id="KW-1185">Reference proteome</keyword>
<protein>
    <submittedName>
        <fullName evidence="1">Sarcosine oxidase</fullName>
    </submittedName>
</protein>